<organism evidence="1">
    <name type="scientific">Cucumis melo</name>
    <name type="common">Muskmelon</name>
    <dbReference type="NCBI Taxonomy" id="3656"/>
    <lineage>
        <taxon>Eukaryota</taxon>
        <taxon>Viridiplantae</taxon>
        <taxon>Streptophyta</taxon>
        <taxon>Embryophyta</taxon>
        <taxon>Tracheophyta</taxon>
        <taxon>Spermatophyta</taxon>
        <taxon>Magnoliopsida</taxon>
        <taxon>eudicotyledons</taxon>
        <taxon>Gunneridae</taxon>
        <taxon>Pentapetalae</taxon>
        <taxon>rosids</taxon>
        <taxon>fabids</taxon>
        <taxon>Cucurbitales</taxon>
        <taxon>Cucurbitaceae</taxon>
        <taxon>Benincaseae</taxon>
        <taxon>Cucumis</taxon>
    </lineage>
</organism>
<dbReference type="AlphaFoldDB" id="A0A9I9ELD5"/>
<reference evidence="1" key="1">
    <citation type="submission" date="2023-03" db="UniProtKB">
        <authorList>
            <consortium name="EnsemblPlants"/>
        </authorList>
    </citation>
    <scope>IDENTIFICATION</scope>
</reference>
<evidence type="ECO:0000313" key="1">
    <source>
        <dbReference type="EnsemblPlants" id="MELO3C035314.2.1"/>
    </source>
</evidence>
<proteinExistence type="predicted"/>
<dbReference type="Gramene" id="MELO3C035314.2.1">
    <property type="protein sequence ID" value="MELO3C035314.2.1"/>
    <property type="gene ID" value="MELO3C035314.2"/>
</dbReference>
<sequence>MRLTLDLGIKRGKIACHKSEVWNPTAEGMLHELGLTR</sequence>
<accession>A0A9I9ELD5</accession>
<dbReference type="EnsemblPlants" id="MELO3C035314.2.1">
    <property type="protein sequence ID" value="MELO3C035314.2.1"/>
    <property type="gene ID" value="MELO3C035314.2"/>
</dbReference>
<name>A0A9I9ELD5_CUCME</name>
<protein>
    <submittedName>
        <fullName evidence="1">Uncharacterized protein</fullName>
    </submittedName>
</protein>